<dbReference type="Proteomes" id="UP000284841">
    <property type="component" value="Unassembled WGS sequence"/>
</dbReference>
<accession>A0A415E0Q1</accession>
<dbReference type="STRING" id="1776384.GCA_900086585_00638"/>
<dbReference type="PANTHER" id="PTHR37305:SF1">
    <property type="entry name" value="MEMBRANE PROTEIN"/>
    <property type="match status" value="1"/>
</dbReference>
<feature type="transmembrane region" description="Helical" evidence="1">
    <location>
        <begin position="253"/>
        <end position="279"/>
    </location>
</feature>
<dbReference type="PANTHER" id="PTHR37305">
    <property type="entry name" value="INTEGRAL MEMBRANE PROTEIN-RELATED"/>
    <property type="match status" value="1"/>
</dbReference>
<feature type="transmembrane region" description="Helical" evidence="1">
    <location>
        <begin position="764"/>
        <end position="786"/>
    </location>
</feature>
<feature type="transmembrane region" description="Helical" evidence="1">
    <location>
        <begin position="723"/>
        <end position="744"/>
    </location>
</feature>
<name>A0A415E0Q1_9FIRM</name>
<protein>
    <submittedName>
        <fullName evidence="2">Uncharacterized protein</fullName>
    </submittedName>
</protein>
<feature type="transmembrane region" description="Helical" evidence="1">
    <location>
        <begin position="595"/>
        <end position="612"/>
    </location>
</feature>
<evidence type="ECO:0000313" key="3">
    <source>
        <dbReference type="Proteomes" id="UP000284841"/>
    </source>
</evidence>
<feature type="transmembrane region" description="Helical" evidence="1">
    <location>
        <begin position="307"/>
        <end position="333"/>
    </location>
</feature>
<feature type="transmembrane region" description="Helical" evidence="1">
    <location>
        <begin position="637"/>
        <end position="660"/>
    </location>
</feature>
<proteinExistence type="predicted"/>
<evidence type="ECO:0000313" key="2">
    <source>
        <dbReference type="EMBL" id="RHJ87184.1"/>
    </source>
</evidence>
<feature type="transmembrane region" description="Helical" evidence="1">
    <location>
        <begin position="18"/>
        <end position="36"/>
    </location>
</feature>
<feature type="transmembrane region" description="Helical" evidence="1">
    <location>
        <begin position="457"/>
        <end position="477"/>
    </location>
</feature>
<dbReference type="EMBL" id="QRMS01000003">
    <property type="protein sequence ID" value="RHJ87184.1"/>
    <property type="molecule type" value="Genomic_DNA"/>
</dbReference>
<comment type="caution">
    <text evidence="2">The sequence shown here is derived from an EMBL/GenBank/DDBJ whole genome shotgun (WGS) entry which is preliminary data.</text>
</comment>
<keyword evidence="3" id="KW-1185">Reference proteome</keyword>
<feature type="transmembrane region" description="Helical" evidence="1">
    <location>
        <begin position="401"/>
        <end position="423"/>
    </location>
</feature>
<keyword evidence="1" id="KW-0812">Transmembrane</keyword>
<feature type="transmembrane region" description="Helical" evidence="1">
    <location>
        <begin position="340"/>
        <end position="360"/>
    </location>
</feature>
<keyword evidence="1" id="KW-1133">Transmembrane helix</keyword>
<feature type="transmembrane region" description="Helical" evidence="1">
    <location>
        <begin position="687"/>
        <end position="711"/>
    </location>
</feature>
<dbReference type="OrthoDB" id="1821982at2"/>
<gene>
    <name evidence="2" type="ORF">DW099_10800</name>
</gene>
<keyword evidence="1" id="KW-0472">Membrane</keyword>
<feature type="transmembrane region" description="Helical" evidence="1">
    <location>
        <begin position="216"/>
        <end position="232"/>
    </location>
</feature>
<sequence>MYRLTCFELDKVWRKRSFLLSVAVLLAINIFLLWYTNLPNNETPPLSAYKAVEKDLQHLSEAEKKSFIEDLYEDSKGVMLVNDILNMQNSATDMGKELGKKTMAENPGVFEKYYKTFTSGKYLKYTDSLEQEMSLIKEIYEESEKVSSYGKYLKDIKDRKKTLESVSVFQAADQNSFSARNITKEAADYQDLSAIKTEFYPSKGLTSAVSAQATDLLLLLLLFLFAGTLIYEEKEKKLFLITRVTPAGREKSIIAKLTALLIQCFAMTFLFYGVNVIFFSASAGVGNLLRSLQSVAPYMGSDLQISLLAYLLLTVVTKAILLFSLGAFLVFIAIIGKQSFLPYLAGTGLLAISSLLYLFVPASSSVNWLKYLNPIGLLQTDTIYGGYLNFNLFGYPLSRLLTSWVILGLYAAYSCFLAVKAFLTSRSLEISKLRLPTLRSFHPHVNLCRHEGYKIFIMNRALLILLTFAILFGYQHLSKTYTLTPAETYYQNIMTELSGDLTEEKTSLIEQERKRYEEAFAKIKSIDEMVAKGKISMEEGENIKSPYYSETAFYPSFQRVLQQYDYVVDSGGKFVYDTGYLLIFGLSQSSRSPDLILFTVCIIFAFSALFSMEYRDKSWNLLAATRRGKRDIYKSKLLLAMAATTAVFASGWVCQIIQVARSCPLREITSSTMALAQLREMKLDMPLAVLLLLMALLQILSLFAVLMVTVCLSDRLKNHIQTLSVSVLLLIVPLILNEMGLTFGKWVSLLPLYDCVNSVLINHGLAINAGYLAAAAVLLAGGILTLRKSASK</sequence>
<dbReference type="RefSeq" id="WP_118335709.1">
    <property type="nucleotide sequence ID" value="NZ_AP025567.1"/>
</dbReference>
<reference evidence="2 3" key="1">
    <citation type="submission" date="2018-08" db="EMBL/GenBank/DDBJ databases">
        <title>A genome reference for cultivated species of the human gut microbiota.</title>
        <authorList>
            <person name="Zou Y."/>
            <person name="Xue W."/>
            <person name="Luo G."/>
        </authorList>
    </citation>
    <scope>NUCLEOTIDE SEQUENCE [LARGE SCALE GENOMIC DNA]</scope>
    <source>
        <strain evidence="2 3">AM07-24</strain>
    </source>
</reference>
<dbReference type="AlphaFoldDB" id="A0A415E0Q1"/>
<organism evidence="2 3">
    <name type="scientific">Emergencia timonensis</name>
    <dbReference type="NCBI Taxonomy" id="1776384"/>
    <lineage>
        <taxon>Bacteria</taxon>
        <taxon>Bacillati</taxon>
        <taxon>Bacillota</taxon>
        <taxon>Clostridia</taxon>
        <taxon>Peptostreptococcales</taxon>
        <taxon>Anaerovoracaceae</taxon>
        <taxon>Emergencia</taxon>
    </lineage>
</organism>
<evidence type="ECO:0000256" key="1">
    <source>
        <dbReference type="SAM" id="Phobius"/>
    </source>
</evidence>